<gene>
    <name evidence="9" type="ORF">HDID_LOCUS10448</name>
</gene>
<comment type="catalytic activity">
    <reaction evidence="3">
        <text>a 1,2-diacyl-sn-glycero-3-phospho-(1D-myo-inositol 4-phosphate) + H2O = a 1,2-diacyl-sn-glycero-3-phospho-(1D-myo-inositol) + phosphate</text>
        <dbReference type="Rhea" id="RHEA:55652"/>
        <dbReference type="ChEBI" id="CHEBI:15377"/>
        <dbReference type="ChEBI" id="CHEBI:43474"/>
        <dbReference type="ChEBI" id="CHEBI:57880"/>
        <dbReference type="ChEBI" id="CHEBI:58178"/>
    </reaction>
    <physiologicalReaction direction="left-to-right" evidence="3">
        <dbReference type="Rhea" id="RHEA:55653"/>
    </physiologicalReaction>
</comment>
<keyword evidence="7" id="KW-0812">Transmembrane</keyword>
<dbReference type="InterPro" id="IPR002013">
    <property type="entry name" value="SAC_dom"/>
</dbReference>
<evidence type="ECO:0000313" key="11">
    <source>
        <dbReference type="WBParaSite" id="HDID_0001045001-mRNA-1"/>
    </source>
</evidence>
<comment type="catalytic activity">
    <reaction evidence="2">
        <text>a 1,2-diacyl-sn-glycero-3-phospho-(1D-myo-inositol-3-phosphate) + H2O = a 1,2-diacyl-sn-glycero-3-phospho-(1D-myo-inositol) + phosphate</text>
        <dbReference type="Rhea" id="RHEA:12316"/>
        <dbReference type="ChEBI" id="CHEBI:15377"/>
        <dbReference type="ChEBI" id="CHEBI:43474"/>
        <dbReference type="ChEBI" id="CHEBI:57880"/>
        <dbReference type="ChEBI" id="CHEBI:58088"/>
        <dbReference type="EC" id="3.1.3.64"/>
    </reaction>
    <physiologicalReaction direction="left-to-right" evidence="2">
        <dbReference type="Rhea" id="RHEA:12317"/>
    </physiologicalReaction>
</comment>
<dbReference type="AlphaFoldDB" id="A0A0R3SXH6"/>
<evidence type="ECO:0000256" key="6">
    <source>
        <dbReference type="ARBA" id="ARBA00041911"/>
    </source>
</evidence>
<reference evidence="9 10" key="2">
    <citation type="submission" date="2018-11" db="EMBL/GenBank/DDBJ databases">
        <authorList>
            <consortium name="Pathogen Informatics"/>
        </authorList>
    </citation>
    <scope>NUCLEOTIDE SEQUENCE [LARGE SCALE GENOMIC DNA]</scope>
</reference>
<evidence type="ECO:0000256" key="4">
    <source>
        <dbReference type="ARBA" id="ARBA00040795"/>
    </source>
</evidence>
<feature type="transmembrane region" description="Helical" evidence="7">
    <location>
        <begin position="579"/>
        <end position="600"/>
    </location>
</feature>
<feature type="domain" description="SAC" evidence="8">
    <location>
        <begin position="124"/>
        <end position="498"/>
    </location>
</feature>
<dbReference type="GO" id="GO:0004438">
    <property type="term" value="F:phosphatidylinositol-3-phosphate phosphatase activity"/>
    <property type="evidence" value="ECO:0007669"/>
    <property type="project" value="UniProtKB-EC"/>
</dbReference>
<sequence length="649" mass="74325">MDSPRAYDLFIEPDQYIICNASSTTKERPIIIDRVTGAVFLSSYDMSHYETLMPRANKIYGILGTIRLLSGRFLITIDKCELTGNLFGHQIFKVNRASLHPFAKSNNQLNEKEMEAETHCLNMLTFMLSMEGMYFSNTYDLTVSQQRLSEFGPEYKHLTLYERAEKQFLWNLYLLEDWCQVLHDVEITNGMSFNIQNYLTPIILGFVEISKASSSPAATGAVASYALISRRSVKRAGSRFYARGVDHDGNAANFVETEQIIYIPPGHIFSFVQIRGSVPLYWNQRPSLKYKPAIRLGPLKAIANASNPEYEPQGLIDVKPIQRTIIQKHFNDMCYLNRYGKVVAVNLLDQTGMEKPLCRMYTLASQAVNPMEFKYEAFDFHRECRGLRWDRLQVLIDRLEPELVAMGHLRLLAPTNRESLQDASVLSQQSGVFRTNCIDCLDRTNVLQSMLAYRVLVVALREVYGNSSSDPELWPGFRTVFQNIWADHADIISIQYSGTPALKTDFTRTGKRTIKGMFKDAYNSAVRYYLNNFVDGFRQDAFNLFLGHYRVFSEVDGRPILPLPIFRPKSDSQAIRKSFLPIFLAFSTAMSVLCLFFPSIAWFDRFLYAGLWGLASVFSTATIMTYNEEFVDKPIFPMDNSPFFNIISF</sequence>
<name>A0A0R3SXH6_HYMDI</name>
<dbReference type="PANTHER" id="PTHR45662:SF2">
    <property type="entry name" value="PHOSPHATIDYLINOSITOL-3-PHOSPHATASE SAC1"/>
    <property type="match status" value="1"/>
</dbReference>
<feature type="transmembrane region" description="Helical" evidence="7">
    <location>
        <begin position="606"/>
        <end position="626"/>
    </location>
</feature>
<keyword evidence="7" id="KW-1133">Transmembrane helix</keyword>
<dbReference type="PANTHER" id="PTHR45662">
    <property type="entry name" value="PHOSPHATIDYLINOSITIDE PHOSPHATASE SAC1"/>
    <property type="match status" value="1"/>
</dbReference>
<organism evidence="11">
    <name type="scientific">Hymenolepis diminuta</name>
    <name type="common">Rat tapeworm</name>
    <dbReference type="NCBI Taxonomy" id="6216"/>
    <lineage>
        <taxon>Eukaryota</taxon>
        <taxon>Metazoa</taxon>
        <taxon>Spiralia</taxon>
        <taxon>Lophotrochozoa</taxon>
        <taxon>Platyhelminthes</taxon>
        <taxon>Cestoda</taxon>
        <taxon>Eucestoda</taxon>
        <taxon>Cyclophyllidea</taxon>
        <taxon>Hymenolepididae</taxon>
        <taxon>Hymenolepis</taxon>
    </lineage>
</organism>
<dbReference type="EMBL" id="UYSG01011692">
    <property type="protein sequence ID" value="VDL63349.1"/>
    <property type="molecule type" value="Genomic_DNA"/>
</dbReference>
<reference evidence="11" key="1">
    <citation type="submission" date="2017-02" db="UniProtKB">
        <authorList>
            <consortium name="WormBaseParasite"/>
        </authorList>
    </citation>
    <scope>IDENTIFICATION</scope>
</reference>
<dbReference type="STRING" id="6216.A0A0R3SXH6"/>
<evidence type="ECO:0000256" key="7">
    <source>
        <dbReference type="SAM" id="Phobius"/>
    </source>
</evidence>
<evidence type="ECO:0000256" key="2">
    <source>
        <dbReference type="ARBA" id="ARBA00036631"/>
    </source>
</evidence>
<dbReference type="WBParaSite" id="HDID_0001045001-mRNA-1">
    <property type="protein sequence ID" value="HDID_0001045001-mRNA-1"/>
    <property type="gene ID" value="HDID_0001045001"/>
</dbReference>
<keyword evidence="7" id="KW-0472">Membrane</keyword>
<evidence type="ECO:0000259" key="8">
    <source>
        <dbReference type="PROSITE" id="PS50275"/>
    </source>
</evidence>
<evidence type="ECO:0000313" key="9">
    <source>
        <dbReference type="EMBL" id="VDL63349.1"/>
    </source>
</evidence>
<protein>
    <recommendedName>
        <fullName evidence="4">Phosphatidylinositol-3-phosphatase SAC1</fullName>
        <ecNumber evidence="1">3.1.3.64</ecNumber>
    </recommendedName>
    <alternativeName>
        <fullName evidence="6">Phosphatidylinositol-4-phosphate phosphatase</fullName>
    </alternativeName>
    <alternativeName>
        <fullName evidence="5">Suppressor of actin mutations 1-like protein</fullName>
    </alternativeName>
</protein>
<accession>A0A0R3SXH6</accession>
<dbReference type="EC" id="3.1.3.64" evidence="1"/>
<dbReference type="GO" id="GO:0046856">
    <property type="term" value="P:phosphatidylinositol dephosphorylation"/>
    <property type="evidence" value="ECO:0007669"/>
    <property type="project" value="TreeGrafter"/>
</dbReference>
<evidence type="ECO:0000313" key="10">
    <source>
        <dbReference type="Proteomes" id="UP000274504"/>
    </source>
</evidence>
<dbReference type="GO" id="GO:0005783">
    <property type="term" value="C:endoplasmic reticulum"/>
    <property type="evidence" value="ECO:0007669"/>
    <property type="project" value="TreeGrafter"/>
</dbReference>
<dbReference type="OrthoDB" id="405996at2759"/>
<evidence type="ECO:0000256" key="3">
    <source>
        <dbReference type="ARBA" id="ARBA00036807"/>
    </source>
</evidence>
<evidence type="ECO:0000256" key="1">
    <source>
        <dbReference type="ARBA" id="ARBA00013038"/>
    </source>
</evidence>
<dbReference type="Proteomes" id="UP000274504">
    <property type="component" value="Unassembled WGS sequence"/>
</dbReference>
<proteinExistence type="predicted"/>
<dbReference type="PROSITE" id="PS50275">
    <property type="entry name" value="SAC"/>
    <property type="match status" value="1"/>
</dbReference>
<dbReference type="GO" id="GO:0043812">
    <property type="term" value="F:phosphatidylinositol-4-phosphate phosphatase activity"/>
    <property type="evidence" value="ECO:0007669"/>
    <property type="project" value="TreeGrafter"/>
</dbReference>
<evidence type="ECO:0000256" key="5">
    <source>
        <dbReference type="ARBA" id="ARBA00041396"/>
    </source>
</evidence>
<dbReference type="Pfam" id="PF02383">
    <property type="entry name" value="Syja_N"/>
    <property type="match status" value="1"/>
</dbReference>